<keyword evidence="6" id="KW-1185">Reference proteome</keyword>
<dbReference type="SMART" id="SM00345">
    <property type="entry name" value="HTH_GNTR"/>
    <property type="match status" value="1"/>
</dbReference>
<dbReference type="Gene3D" id="1.20.120.530">
    <property type="entry name" value="GntR ligand-binding domain-like"/>
    <property type="match status" value="1"/>
</dbReference>
<dbReference type="InterPro" id="IPR011711">
    <property type="entry name" value="GntR_C"/>
</dbReference>
<dbReference type="SUPFAM" id="SSF48008">
    <property type="entry name" value="GntR ligand-binding domain-like"/>
    <property type="match status" value="1"/>
</dbReference>
<reference evidence="5" key="1">
    <citation type="submission" date="2022-08" db="EMBL/GenBank/DDBJ databases">
        <authorList>
            <person name="Deng Y."/>
            <person name="Han X.-F."/>
            <person name="Zhang Y.-Q."/>
        </authorList>
    </citation>
    <scope>NUCLEOTIDE SEQUENCE</scope>
    <source>
        <strain evidence="5">CPCC 203386</strain>
    </source>
</reference>
<organism evidence="5 6">
    <name type="scientific">Herbiconiux daphne</name>
    <dbReference type="NCBI Taxonomy" id="2970914"/>
    <lineage>
        <taxon>Bacteria</taxon>
        <taxon>Bacillati</taxon>
        <taxon>Actinomycetota</taxon>
        <taxon>Actinomycetes</taxon>
        <taxon>Micrococcales</taxon>
        <taxon>Microbacteriaceae</taxon>
        <taxon>Herbiconiux</taxon>
    </lineage>
</organism>
<dbReference type="InterPro" id="IPR000524">
    <property type="entry name" value="Tscrpt_reg_HTH_GntR"/>
</dbReference>
<gene>
    <name evidence="5" type="ORF">N1032_20035</name>
</gene>
<keyword evidence="1" id="KW-0805">Transcription regulation</keyword>
<proteinExistence type="predicted"/>
<dbReference type="Pfam" id="PF07729">
    <property type="entry name" value="FCD"/>
    <property type="match status" value="1"/>
</dbReference>
<evidence type="ECO:0000256" key="1">
    <source>
        <dbReference type="ARBA" id="ARBA00023015"/>
    </source>
</evidence>
<dbReference type="RefSeq" id="WP_259541646.1">
    <property type="nucleotide sequence ID" value="NZ_JANLCJ010000011.1"/>
</dbReference>
<dbReference type="InterPro" id="IPR008920">
    <property type="entry name" value="TF_FadR/GntR_C"/>
</dbReference>
<dbReference type="InterPro" id="IPR036390">
    <property type="entry name" value="WH_DNA-bd_sf"/>
</dbReference>
<dbReference type="PANTHER" id="PTHR43537">
    <property type="entry name" value="TRANSCRIPTIONAL REGULATOR, GNTR FAMILY"/>
    <property type="match status" value="1"/>
</dbReference>
<dbReference type="EMBL" id="JANLCJ010000011">
    <property type="protein sequence ID" value="MCS5736034.1"/>
    <property type="molecule type" value="Genomic_DNA"/>
</dbReference>
<dbReference type="PROSITE" id="PS50949">
    <property type="entry name" value="HTH_GNTR"/>
    <property type="match status" value="1"/>
</dbReference>
<evidence type="ECO:0000313" key="6">
    <source>
        <dbReference type="Proteomes" id="UP001165586"/>
    </source>
</evidence>
<dbReference type="PANTHER" id="PTHR43537:SF5">
    <property type="entry name" value="UXU OPERON TRANSCRIPTIONAL REGULATOR"/>
    <property type="match status" value="1"/>
</dbReference>
<comment type="caution">
    <text evidence="5">The sequence shown here is derived from an EMBL/GenBank/DDBJ whole genome shotgun (WGS) entry which is preliminary data.</text>
</comment>
<dbReference type="Pfam" id="PF00392">
    <property type="entry name" value="GntR"/>
    <property type="match status" value="1"/>
</dbReference>
<feature type="domain" description="HTH gntR-type" evidence="4">
    <location>
        <begin position="14"/>
        <end position="81"/>
    </location>
</feature>
<accession>A0ABT2H7W6</accession>
<protein>
    <submittedName>
        <fullName evidence="5">GntR family transcriptional regulator</fullName>
    </submittedName>
</protein>
<keyword evidence="3" id="KW-0804">Transcription</keyword>
<dbReference type="Proteomes" id="UP001165586">
    <property type="component" value="Unassembled WGS sequence"/>
</dbReference>
<keyword evidence="2" id="KW-0238">DNA-binding</keyword>
<evidence type="ECO:0000313" key="5">
    <source>
        <dbReference type="EMBL" id="MCS5736034.1"/>
    </source>
</evidence>
<evidence type="ECO:0000256" key="2">
    <source>
        <dbReference type="ARBA" id="ARBA00023125"/>
    </source>
</evidence>
<name>A0ABT2H7W6_9MICO</name>
<dbReference type="SUPFAM" id="SSF46785">
    <property type="entry name" value="Winged helix' DNA-binding domain"/>
    <property type="match status" value="1"/>
</dbReference>
<dbReference type="InterPro" id="IPR036388">
    <property type="entry name" value="WH-like_DNA-bd_sf"/>
</dbReference>
<dbReference type="Gene3D" id="1.10.10.10">
    <property type="entry name" value="Winged helix-like DNA-binding domain superfamily/Winged helix DNA-binding domain"/>
    <property type="match status" value="1"/>
</dbReference>
<evidence type="ECO:0000259" key="4">
    <source>
        <dbReference type="PROSITE" id="PS50949"/>
    </source>
</evidence>
<dbReference type="CDD" id="cd07377">
    <property type="entry name" value="WHTH_GntR"/>
    <property type="match status" value="1"/>
</dbReference>
<dbReference type="SMART" id="SM00895">
    <property type="entry name" value="FCD"/>
    <property type="match status" value="1"/>
</dbReference>
<dbReference type="PRINTS" id="PR00035">
    <property type="entry name" value="HTHGNTR"/>
</dbReference>
<sequence length="224" mass="23855">MTSSTTGFQVIRSASLVDEAFRQIRVGILNGDLAAGSPLRDSVLAEQMGISRSPVREALRLLEQSGLVEKSANRSYRISDLAAADIPELATLRLADEIVAVRTIVQHKVALDPLDAALERLGSPGTTALEIAAADAAFHAAVVALAGMPRLNARYADLTDQIRLVLLAGDLEQTGSSSVLVERHTALRDALRTAIDSGDPLPAIRAWEAHLLQGMQVPDLLDPL</sequence>
<evidence type="ECO:0000256" key="3">
    <source>
        <dbReference type="ARBA" id="ARBA00023163"/>
    </source>
</evidence>